<accession>A0A6J5RD60</accession>
<proteinExistence type="predicted"/>
<protein>
    <submittedName>
        <fullName evidence="1">Uncharacterized protein</fullName>
    </submittedName>
</protein>
<evidence type="ECO:0000313" key="1">
    <source>
        <dbReference type="EMBL" id="CAB4190435.1"/>
    </source>
</evidence>
<organism evidence="1">
    <name type="scientific">uncultured Caudovirales phage</name>
    <dbReference type="NCBI Taxonomy" id="2100421"/>
    <lineage>
        <taxon>Viruses</taxon>
        <taxon>Duplodnaviria</taxon>
        <taxon>Heunggongvirae</taxon>
        <taxon>Uroviricota</taxon>
        <taxon>Caudoviricetes</taxon>
        <taxon>Peduoviridae</taxon>
        <taxon>Maltschvirus</taxon>
        <taxon>Maltschvirus maltsch</taxon>
    </lineage>
</organism>
<name>A0A6J5RD60_9CAUD</name>
<dbReference type="EMBL" id="LR797151">
    <property type="protein sequence ID" value="CAB4190435.1"/>
    <property type="molecule type" value="Genomic_DNA"/>
</dbReference>
<reference evidence="1" key="1">
    <citation type="submission" date="2020-05" db="EMBL/GenBank/DDBJ databases">
        <authorList>
            <person name="Chiriac C."/>
            <person name="Salcher M."/>
            <person name="Ghai R."/>
            <person name="Kavagutti S V."/>
        </authorList>
    </citation>
    <scope>NUCLEOTIDE SEQUENCE</scope>
</reference>
<gene>
    <name evidence="1" type="ORF">UFOVP1192_61</name>
</gene>
<sequence length="65" mass="7606">MHKKFNHIVTLTFDILTNSEDLEGMTKMELVNALNRVYDPKWILEDGGKKFIEKLAIQETIEINK</sequence>